<dbReference type="AlphaFoldDB" id="A0A9P1J6F0"/>
<evidence type="ECO:0000313" key="1">
    <source>
        <dbReference type="EMBL" id="CAI5456510.1"/>
    </source>
</evidence>
<dbReference type="Proteomes" id="UP001152747">
    <property type="component" value="Unassembled WGS sequence"/>
</dbReference>
<proteinExistence type="predicted"/>
<evidence type="ECO:0000313" key="2">
    <source>
        <dbReference type="Proteomes" id="UP001152747"/>
    </source>
</evidence>
<accession>A0A9P1J6F0</accession>
<name>A0A9P1J6F0_9PELO</name>
<keyword evidence="2" id="KW-1185">Reference proteome</keyword>
<gene>
    <name evidence="1" type="ORF">CAMP_LOCUS19147</name>
</gene>
<protein>
    <submittedName>
        <fullName evidence="1">Uncharacterized protein</fullName>
    </submittedName>
</protein>
<sequence length="120" mass="14285">MDTDPNVPPLATWEHVIYKNAHEAVEKAQEIVKVLDYRFIHHFPMSDVRALSQLSRKIYQQANELDILLVRVHLMLENSQQNANHGEHSDRVMMEIGTIRNEMLENWRLFQSKDQHFFNF</sequence>
<organism evidence="1 2">
    <name type="scientific">Caenorhabditis angaria</name>
    <dbReference type="NCBI Taxonomy" id="860376"/>
    <lineage>
        <taxon>Eukaryota</taxon>
        <taxon>Metazoa</taxon>
        <taxon>Ecdysozoa</taxon>
        <taxon>Nematoda</taxon>
        <taxon>Chromadorea</taxon>
        <taxon>Rhabditida</taxon>
        <taxon>Rhabditina</taxon>
        <taxon>Rhabditomorpha</taxon>
        <taxon>Rhabditoidea</taxon>
        <taxon>Rhabditidae</taxon>
        <taxon>Peloderinae</taxon>
        <taxon>Caenorhabditis</taxon>
    </lineage>
</organism>
<reference evidence="1" key="1">
    <citation type="submission" date="2022-11" db="EMBL/GenBank/DDBJ databases">
        <authorList>
            <person name="Kikuchi T."/>
        </authorList>
    </citation>
    <scope>NUCLEOTIDE SEQUENCE</scope>
    <source>
        <strain evidence="1">PS1010</strain>
    </source>
</reference>
<comment type="caution">
    <text evidence="1">The sequence shown here is derived from an EMBL/GenBank/DDBJ whole genome shotgun (WGS) entry which is preliminary data.</text>
</comment>
<dbReference type="EMBL" id="CANHGI010000006">
    <property type="protein sequence ID" value="CAI5456510.1"/>
    <property type="molecule type" value="Genomic_DNA"/>
</dbReference>